<sequence>MIMAVRLKEMFLHVKDTIRRSSTLDHHQHTKSTRLDVPKGHFAIYVGEDEKKRKRFVIPISYLKHPLFQNLLSQAEEEFGFDNQMGSLTIPCAEDEFIVLTSHLIYV</sequence>
<protein>
    <recommendedName>
        <fullName evidence="4">SAUR family protein</fullName>
    </recommendedName>
</protein>
<dbReference type="GO" id="GO:0009733">
    <property type="term" value="P:response to auxin"/>
    <property type="evidence" value="ECO:0007669"/>
    <property type="project" value="InterPro"/>
</dbReference>
<evidence type="ECO:0000256" key="1">
    <source>
        <dbReference type="ARBA" id="ARBA00006974"/>
    </source>
</evidence>
<dbReference type="EMBL" id="JAAWWB010000008">
    <property type="protein sequence ID" value="KAG6777929.1"/>
    <property type="molecule type" value="Genomic_DNA"/>
</dbReference>
<accession>A0A8X7ZXP9</accession>
<dbReference type="AlphaFoldDB" id="A0A8X7ZXP9"/>
<proteinExistence type="inferred from homology"/>
<keyword evidence="3" id="KW-1185">Reference proteome</keyword>
<dbReference type="InterPro" id="IPR003676">
    <property type="entry name" value="SAUR_fam"/>
</dbReference>
<evidence type="ECO:0008006" key="4">
    <source>
        <dbReference type="Google" id="ProtNLM"/>
    </source>
</evidence>
<evidence type="ECO:0000313" key="2">
    <source>
        <dbReference type="EMBL" id="KAG6777929.1"/>
    </source>
</evidence>
<evidence type="ECO:0000313" key="3">
    <source>
        <dbReference type="Proteomes" id="UP000886885"/>
    </source>
</evidence>
<reference evidence="2" key="1">
    <citation type="journal article" date="2020" name="bioRxiv">
        <title>Hybrid origin of Populus tomentosa Carr. identified through genome sequencing and phylogenomic analysis.</title>
        <authorList>
            <person name="An X."/>
            <person name="Gao K."/>
            <person name="Chen Z."/>
            <person name="Li J."/>
            <person name="Yang X."/>
            <person name="Yang X."/>
            <person name="Zhou J."/>
            <person name="Guo T."/>
            <person name="Zhao T."/>
            <person name="Huang S."/>
            <person name="Miao D."/>
            <person name="Khan W.U."/>
            <person name="Rao P."/>
            <person name="Ye M."/>
            <person name="Lei B."/>
            <person name="Liao W."/>
            <person name="Wang J."/>
            <person name="Ji L."/>
            <person name="Li Y."/>
            <person name="Guo B."/>
            <person name="Mustafa N.S."/>
            <person name="Li S."/>
            <person name="Yun Q."/>
            <person name="Keller S.R."/>
            <person name="Mao J."/>
            <person name="Zhang R."/>
            <person name="Strauss S.H."/>
        </authorList>
    </citation>
    <scope>NUCLEOTIDE SEQUENCE</scope>
    <source>
        <strain evidence="2">GM15</strain>
        <tissue evidence="2">Leaf</tissue>
    </source>
</reference>
<dbReference type="Pfam" id="PF02519">
    <property type="entry name" value="Auxin_inducible"/>
    <property type="match status" value="1"/>
</dbReference>
<comment type="similarity">
    <text evidence="1">Belongs to the ARG7 family.</text>
</comment>
<name>A0A8X7ZXP9_POPTO</name>
<comment type="caution">
    <text evidence="2">The sequence shown here is derived from an EMBL/GenBank/DDBJ whole genome shotgun (WGS) entry which is preliminary data.</text>
</comment>
<dbReference type="OrthoDB" id="625231at2759"/>
<organism evidence="2 3">
    <name type="scientific">Populus tomentosa</name>
    <name type="common">Chinese white poplar</name>
    <dbReference type="NCBI Taxonomy" id="118781"/>
    <lineage>
        <taxon>Eukaryota</taxon>
        <taxon>Viridiplantae</taxon>
        <taxon>Streptophyta</taxon>
        <taxon>Embryophyta</taxon>
        <taxon>Tracheophyta</taxon>
        <taxon>Spermatophyta</taxon>
        <taxon>Magnoliopsida</taxon>
        <taxon>eudicotyledons</taxon>
        <taxon>Gunneridae</taxon>
        <taxon>Pentapetalae</taxon>
        <taxon>rosids</taxon>
        <taxon>fabids</taxon>
        <taxon>Malpighiales</taxon>
        <taxon>Salicaceae</taxon>
        <taxon>Saliceae</taxon>
        <taxon>Populus</taxon>
    </lineage>
</organism>
<dbReference type="Proteomes" id="UP000886885">
    <property type="component" value="Chromosome 4D"/>
</dbReference>
<gene>
    <name evidence="2" type="ORF">POTOM_017771</name>
</gene>
<dbReference type="PANTHER" id="PTHR31929">
    <property type="entry name" value="SAUR-LIKE AUXIN-RESPONSIVE PROTEIN FAMILY-RELATED"/>
    <property type="match status" value="1"/>
</dbReference>